<feature type="domain" description="HTH-type transcriptional repressor Sco4008 C-terminal" evidence="1">
    <location>
        <begin position="19"/>
        <end position="84"/>
    </location>
</feature>
<organism evidence="2 3">
    <name type="scientific">Gordonia rubripertincta</name>
    <name type="common">Rhodococcus corallinus</name>
    <dbReference type="NCBI Taxonomy" id="36822"/>
    <lineage>
        <taxon>Bacteria</taxon>
        <taxon>Bacillati</taxon>
        <taxon>Actinomycetota</taxon>
        <taxon>Actinomycetes</taxon>
        <taxon>Mycobacteriales</taxon>
        <taxon>Gordoniaceae</taxon>
        <taxon>Gordonia</taxon>
    </lineage>
</organism>
<evidence type="ECO:0000313" key="3">
    <source>
        <dbReference type="Proteomes" id="UP001067235"/>
    </source>
</evidence>
<dbReference type="SUPFAM" id="SSF48498">
    <property type="entry name" value="Tetracyclin repressor-like, C-terminal domain"/>
    <property type="match status" value="1"/>
</dbReference>
<gene>
    <name evidence="2" type="ORF">O4213_06705</name>
</gene>
<keyword evidence="3" id="KW-1185">Reference proteome</keyword>
<reference evidence="2" key="1">
    <citation type="submission" date="2022-12" db="EMBL/GenBank/DDBJ databases">
        <authorList>
            <person name="Krivoruchko A.V."/>
            <person name="Elkin A."/>
        </authorList>
    </citation>
    <scope>NUCLEOTIDE SEQUENCE</scope>
    <source>
        <strain evidence="2">IEGM 1388</strain>
    </source>
</reference>
<evidence type="ECO:0000259" key="1">
    <source>
        <dbReference type="Pfam" id="PF17926"/>
    </source>
</evidence>
<dbReference type="RefSeq" id="WP_301570184.1">
    <property type="nucleotide sequence ID" value="NZ_JAPWIE010000002.1"/>
</dbReference>
<protein>
    <recommendedName>
        <fullName evidence="1">HTH-type transcriptional repressor Sco4008 C-terminal domain-containing protein</fullName>
    </recommendedName>
</protein>
<sequence length="89" mass="9949">MERTPSGALFGHVPNRDVEAFAAIEYAQTRGVLVDDVDPEDLWSMLIALAATWAQSAIVYTVDVEEDEDHRARRRAALRVTARRAFCTS</sequence>
<dbReference type="InterPro" id="IPR041467">
    <property type="entry name" value="Sco4008_C"/>
</dbReference>
<accession>A0ABT4MRM8</accession>
<dbReference type="Gene3D" id="1.10.357.10">
    <property type="entry name" value="Tetracycline Repressor, domain 2"/>
    <property type="match status" value="1"/>
</dbReference>
<dbReference type="Pfam" id="PF17926">
    <property type="entry name" value="TetR_C_21"/>
    <property type="match status" value="1"/>
</dbReference>
<proteinExistence type="predicted"/>
<dbReference type="EMBL" id="JAPWIE010000002">
    <property type="protein sequence ID" value="MCZ4549664.1"/>
    <property type="molecule type" value="Genomic_DNA"/>
</dbReference>
<evidence type="ECO:0000313" key="2">
    <source>
        <dbReference type="EMBL" id="MCZ4549664.1"/>
    </source>
</evidence>
<dbReference type="InterPro" id="IPR036271">
    <property type="entry name" value="Tet_transcr_reg_TetR-rel_C_sf"/>
</dbReference>
<dbReference type="Proteomes" id="UP001067235">
    <property type="component" value="Unassembled WGS sequence"/>
</dbReference>
<name>A0ABT4MRM8_GORRU</name>
<comment type="caution">
    <text evidence="2">The sequence shown here is derived from an EMBL/GenBank/DDBJ whole genome shotgun (WGS) entry which is preliminary data.</text>
</comment>